<dbReference type="VEuPathDB" id="VectorBase:GPPI010658"/>
<protein>
    <submittedName>
        <fullName evidence="1">Uncharacterized protein</fullName>
    </submittedName>
</protein>
<name>A0A1B0AW46_9MUSC</name>
<reference evidence="1" key="2">
    <citation type="submission" date="2020-05" db="UniProtKB">
        <authorList>
            <consortium name="EnsemblMetazoa"/>
        </authorList>
    </citation>
    <scope>IDENTIFICATION</scope>
    <source>
        <strain evidence="1">IAEA</strain>
    </source>
</reference>
<dbReference type="EnsemblMetazoa" id="GPPI010658-RA">
    <property type="protein sequence ID" value="GPPI010658-PA"/>
    <property type="gene ID" value="GPPI010658"/>
</dbReference>
<dbReference type="EMBL" id="JXJN01004478">
    <property type="status" value="NOT_ANNOTATED_CDS"/>
    <property type="molecule type" value="Genomic_DNA"/>
</dbReference>
<evidence type="ECO:0000313" key="2">
    <source>
        <dbReference type="Proteomes" id="UP000092460"/>
    </source>
</evidence>
<keyword evidence="2" id="KW-1185">Reference proteome</keyword>
<sequence length="64" mass="7334">TLKHGSEQTKIPIAYRAVSKALYLWEFFLKALSWLTPLQLLPQPSLPFATNICTSTVFFQNHII</sequence>
<dbReference type="AlphaFoldDB" id="A0A1B0AW46"/>
<proteinExistence type="predicted"/>
<accession>A0A1B0AW46</accession>
<reference evidence="2" key="1">
    <citation type="submission" date="2015-01" db="EMBL/GenBank/DDBJ databases">
        <authorList>
            <person name="Aksoy S."/>
            <person name="Warren W."/>
            <person name="Wilson R.K."/>
        </authorList>
    </citation>
    <scope>NUCLEOTIDE SEQUENCE [LARGE SCALE GENOMIC DNA]</scope>
    <source>
        <strain evidence="2">IAEA</strain>
    </source>
</reference>
<dbReference type="Proteomes" id="UP000092460">
    <property type="component" value="Unassembled WGS sequence"/>
</dbReference>
<organism evidence="1 2">
    <name type="scientific">Glossina palpalis gambiensis</name>
    <dbReference type="NCBI Taxonomy" id="67801"/>
    <lineage>
        <taxon>Eukaryota</taxon>
        <taxon>Metazoa</taxon>
        <taxon>Ecdysozoa</taxon>
        <taxon>Arthropoda</taxon>
        <taxon>Hexapoda</taxon>
        <taxon>Insecta</taxon>
        <taxon>Pterygota</taxon>
        <taxon>Neoptera</taxon>
        <taxon>Endopterygota</taxon>
        <taxon>Diptera</taxon>
        <taxon>Brachycera</taxon>
        <taxon>Muscomorpha</taxon>
        <taxon>Hippoboscoidea</taxon>
        <taxon>Glossinidae</taxon>
        <taxon>Glossina</taxon>
    </lineage>
</organism>
<evidence type="ECO:0000313" key="1">
    <source>
        <dbReference type="EnsemblMetazoa" id="GPPI010658-PA"/>
    </source>
</evidence>